<feature type="non-terminal residue" evidence="2">
    <location>
        <position position="221"/>
    </location>
</feature>
<evidence type="ECO:0000313" key="2">
    <source>
        <dbReference type="EMBL" id="KAG5633307.1"/>
    </source>
</evidence>
<dbReference type="AlphaFoldDB" id="A0A9P7FQE6"/>
<evidence type="ECO:0000313" key="3">
    <source>
        <dbReference type="Proteomes" id="UP000717328"/>
    </source>
</evidence>
<comment type="caution">
    <text evidence="2">The sequence shown here is derived from an EMBL/GenBank/DDBJ whole genome shotgun (WGS) entry which is preliminary data.</text>
</comment>
<dbReference type="EMBL" id="JABCKI010008253">
    <property type="protein sequence ID" value="KAG5633307.1"/>
    <property type="molecule type" value="Genomic_DNA"/>
</dbReference>
<keyword evidence="3" id="KW-1185">Reference proteome</keyword>
<reference evidence="2" key="1">
    <citation type="submission" date="2021-02" db="EMBL/GenBank/DDBJ databases">
        <authorList>
            <person name="Nieuwenhuis M."/>
            <person name="Van De Peppel L.J.J."/>
        </authorList>
    </citation>
    <scope>NUCLEOTIDE SEQUENCE</scope>
    <source>
        <strain evidence="2">D49</strain>
    </source>
</reference>
<organism evidence="2 3">
    <name type="scientific">Sphagnurus paluster</name>
    <dbReference type="NCBI Taxonomy" id="117069"/>
    <lineage>
        <taxon>Eukaryota</taxon>
        <taxon>Fungi</taxon>
        <taxon>Dikarya</taxon>
        <taxon>Basidiomycota</taxon>
        <taxon>Agaricomycotina</taxon>
        <taxon>Agaricomycetes</taxon>
        <taxon>Agaricomycetidae</taxon>
        <taxon>Agaricales</taxon>
        <taxon>Tricholomatineae</taxon>
        <taxon>Lyophyllaceae</taxon>
        <taxon>Sphagnurus</taxon>
    </lineage>
</organism>
<evidence type="ECO:0000256" key="1">
    <source>
        <dbReference type="SAM" id="MobiDB-lite"/>
    </source>
</evidence>
<name>A0A9P7FQE6_9AGAR</name>
<sequence length="221" mass="24610">MVHYVDSIEALGSLDGYNSESPERLHIDFAKEAYRASNKRDYTEQMVMWLQRQEAMWTRGAFCAWVKDQQGLIDGERNNSGSESLSEESESESGAVPIPTPTSSAPLYAIAKKAPFKNVTVQCLAADFGAIDFIPALTTFLRGNIPDINVFPHQFDRFEVFRQLTVSLPCNRHVSQKLLTNRIRTSPSIKPNGRNLGSPAHFDTALVIENLAEHRQLGGVA</sequence>
<dbReference type="Proteomes" id="UP000717328">
    <property type="component" value="Unassembled WGS sequence"/>
</dbReference>
<feature type="region of interest" description="Disordered" evidence="1">
    <location>
        <begin position="76"/>
        <end position="100"/>
    </location>
</feature>
<accession>A0A9P7FQE6</accession>
<proteinExistence type="predicted"/>
<reference evidence="2" key="2">
    <citation type="submission" date="2021-10" db="EMBL/GenBank/DDBJ databases">
        <title>Phylogenomics reveals ancestral predisposition of the termite-cultivated fungus Termitomyces towards a domesticated lifestyle.</title>
        <authorList>
            <person name="Auxier B."/>
            <person name="Grum-Grzhimaylo A."/>
            <person name="Cardenas M.E."/>
            <person name="Lodge J.D."/>
            <person name="Laessoe T."/>
            <person name="Pedersen O."/>
            <person name="Smith M.E."/>
            <person name="Kuyper T.W."/>
            <person name="Franco-Molano E.A."/>
            <person name="Baroni T.J."/>
            <person name="Aanen D.K."/>
        </authorList>
    </citation>
    <scope>NUCLEOTIDE SEQUENCE</scope>
    <source>
        <strain evidence="2">D49</strain>
    </source>
</reference>
<dbReference type="OrthoDB" id="2418900at2759"/>
<gene>
    <name evidence="2" type="ORF">H0H81_008936</name>
</gene>
<protein>
    <submittedName>
        <fullName evidence="2">Uncharacterized protein</fullName>
    </submittedName>
</protein>